<proteinExistence type="predicted"/>
<name>A0A0M3IAW3_ASCLU</name>
<organism evidence="2 3">
    <name type="scientific">Ascaris lumbricoides</name>
    <name type="common">Giant roundworm</name>
    <dbReference type="NCBI Taxonomy" id="6252"/>
    <lineage>
        <taxon>Eukaryota</taxon>
        <taxon>Metazoa</taxon>
        <taxon>Ecdysozoa</taxon>
        <taxon>Nematoda</taxon>
        <taxon>Chromadorea</taxon>
        <taxon>Rhabditida</taxon>
        <taxon>Spirurina</taxon>
        <taxon>Ascaridomorpha</taxon>
        <taxon>Ascaridoidea</taxon>
        <taxon>Ascarididae</taxon>
        <taxon>Ascaris</taxon>
    </lineage>
</organism>
<keyword evidence="1" id="KW-1133">Transmembrane helix</keyword>
<reference evidence="3" key="1">
    <citation type="submission" date="2017-02" db="UniProtKB">
        <authorList>
            <consortium name="WormBaseParasite"/>
        </authorList>
    </citation>
    <scope>IDENTIFICATION</scope>
</reference>
<feature type="transmembrane region" description="Helical" evidence="1">
    <location>
        <begin position="35"/>
        <end position="58"/>
    </location>
</feature>
<accession>A0A0M3IAW3</accession>
<dbReference type="Proteomes" id="UP000036681">
    <property type="component" value="Unplaced"/>
</dbReference>
<keyword evidence="1" id="KW-0472">Membrane</keyword>
<evidence type="ECO:0000313" key="3">
    <source>
        <dbReference type="WBParaSite" id="ALUE_0001476901-mRNA-1"/>
    </source>
</evidence>
<evidence type="ECO:0000313" key="2">
    <source>
        <dbReference type="Proteomes" id="UP000036681"/>
    </source>
</evidence>
<dbReference type="AlphaFoldDB" id="A0A0M3IAW3"/>
<keyword evidence="1" id="KW-0812">Transmembrane</keyword>
<keyword evidence="2" id="KW-1185">Reference proteome</keyword>
<dbReference type="WBParaSite" id="ALUE_0001476901-mRNA-1">
    <property type="protein sequence ID" value="ALUE_0001476901-mRNA-1"/>
    <property type="gene ID" value="ALUE_0001476901"/>
</dbReference>
<sequence length="135" mass="15112">MPSLCACQLVSFAANGVRPLRPNGHSSAPNGAGFASHYAFILISLFIGAFLFLCILFLKNTPFPPWSVSEEKKSSRGQIIEFRGFILTPITSEIIPVVKVARKSFMREETTRNVDRHHQFSADHECEVNNIQKSF</sequence>
<protein>
    <submittedName>
        <fullName evidence="3">Transmembrane protein</fullName>
    </submittedName>
</protein>
<evidence type="ECO:0000256" key="1">
    <source>
        <dbReference type="SAM" id="Phobius"/>
    </source>
</evidence>